<keyword evidence="2" id="KW-0813">Transport</keyword>
<keyword evidence="8" id="KW-0732">Signal</keyword>
<evidence type="ECO:0000313" key="10">
    <source>
        <dbReference type="EMBL" id="KAJ1695911.1"/>
    </source>
</evidence>
<protein>
    <recommendedName>
        <fullName evidence="9">Citrate transporter-like domain-containing protein</fullName>
    </recommendedName>
</protein>
<feature type="chain" id="PRO_5040465153" description="Citrate transporter-like domain-containing protein" evidence="8">
    <location>
        <begin position="22"/>
        <end position="352"/>
    </location>
</feature>
<organism evidence="10 11">
    <name type="scientific">Rhynchospora breviuscula</name>
    <dbReference type="NCBI Taxonomy" id="2022672"/>
    <lineage>
        <taxon>Eukaryota</taxon>
        <taxon>Viridiplantae</taxon>
        <taxon>Streptophyta</taxon>
        <taxon>Embryophyta</taxon>
        <taxon>Tracheophyta</taxon>
        <taxon>Spermatophyta</taxon>
        <taxon>Magnoliopsida</taxon>
        <taxon>Liliopsida</taxon>
        <taxon>Poales</taxon>
        <taxon>Cyperaceae</taxon>
        <taxon>Cyperoideae</taxon>
        <taxon>Rhynchosporeae</taxon>
        <taxon>Rhynchospora</taxon>
    </lineage>
</organism>
<dbReference type="GO" id="GO:0005886">
    <property type="term" value="C:plasma membrane"/>
    <property type="evidence" value="ECO:0007669"/>
    <property type="project" value="UniProtKB-SubCell"/>
</dbReference>
<accession>A0A9Q0CL51</accession>
<evidence type="ECO:0000256" key="1">
    <source>
        <dbReference type="ARBA" id="ARBA00004651"/>
    </source>
</evidence>
<keyword evidence="11" id="KW-1185">Reference proteome</keyword>
<gene>
    <name evidence="10" type="ORF">LUZ63_012609</name>
</gene>
<evidence type="ECO:0000259" key="9">
    <source>
        <dbReference type="Pfam" id="PF03600"/>
    </source>
</evidence>
<dbReference type="AlphaFoldDB" id="A0A9Q0CL51"/>
<dbReference type="Proteomes" id="UP001151287">
    <property type="component" value="Unassembled WGS sequence"/>
</dbReference>
<comment type="subcellular location">
    <subcellularLocation>
        <location evidence="1">Cell membrane</location>
        <topology evidence="1">Multi-pass membrane protein</topology>
    </subcellularLocation>
</comment>
<feature type="signal peptide" evidence="8">
    <location>
        <begin position="1"/>
        <end position="21"/>
    </location>
</feature>
<feature type="transmembrane region" description="Helical" evidence="7">
    <location>
        <begin position="201"/>
        <end position="224"/>
    </location>
</feature>
<feature type="transmembrane region" description="Helical" evidence="7">
    <location>
        <begin position="244"/>
        <end position="267"/>
    </location>
</feature>
<evidence type="ECO:0000256" key="2">
    <source>
        <dbReference type="ARBA" id="ARBA00022448"/>
    </source>
</evidence>
<keyword evidence="6 7" id="KW-0472">Membrane</keyword>
<dbReference type="EMBL" id="JAMQYH010000003">
    <property type="protein sequence ID" value="KAJ1695911.1"/>
    <property type="molecule type" value="Genomic_DNA"/>
</dbReference>
<keyword evidence="5 7" id="KW-1133">Transmembrane helix</keyword>
<evidence type="ECO:0000313" key="11">
    <source>
        <dbReference type="Proteomes" id="UP001151287"/>
    </source>
</evidence>
<feature type="transmembrane region" description="Helical" evidence="7">
    <location>
        <begin position="287"/>
        <end position="307"/>
    </location>
</feature>
<sequence length="352" mass="37619">MLVGLLVNAGILLCCFWKTLSVKKKDVEAASTVTDDVEVDNEMNSHRFSPATMSHQSSFNSQDLDATLDSAGVAGVGESSLRSRHCSSKTEIELMAPDMKEAGTPGISSIGESVVLVNGMESGRLMRQREVVNDVCLAMDAKEVPVRGWKRIGRKVLIYAVTLGMLVAFLMGLDLSWTAITTALALMLIDFKDAQPCLQKVSYSLLIFFCGMFITVDGLNSTGIPSALWDLVEPYSQVDTACGLALLSLMVLVLSNIASNVPTVLLLGARVAASAAKRSTSEVTKAWLILAFVSTVAGNLSLLGSAANLIVCEQARRAPVSKYNLSFFSHLCFGIPSTIVVTIVGVLLLFVS</sequence>
<proteinExistence type="predicted"/>
<feature type="domain" description="Citrate transporter-like" evidence="9">
    <location>
        <begin position="1"/>
        <end position="297"/>
    </location>
</feature>
<dbReference type="PANTHER" id="PTHR43302">
    <property type="entry name" value="TRANSPORTER ARSB-RELATED"/>
    <property type="match status" value="1"/>
</dbReference>
<dbReference type="GO" id="GO:0055085">
    <property type="term" value="P:transmembrane transport"/>
    <property type="evidence" value="ECO:0007669"/>
    <property type="project" value="InterPro"/>
</dbReference>
<keyword evidence="3" id="KW-1003">Cell membrane</keyword>
<keyword evidence="4 7" id="KW-0812">Transmembrane</keyword>
<dbReference type="OrthoDB" id="442352at2759"/>
<feature type="transmembrane region" description="Helical" evidence="7">
    <location>
        <begin position="156"/>
        <end position="189"/>
    </location>
</feature>
<dbReference type="PANTHER" id="PTHR43302:SF5">
    <property type="entry name" value="TRANSPORTER ARSB-RELATED"/>
    <property type="match status" value="1"/>
</dbReference>
<evidence type="ECO:0000256" key="6">
    <source>
        <dbReference type="ARBA" id="ARBA00023136"/>
    </source>
</evidence>
<feature type="transmembrane region" description="Helical" evidence="7">
    <location>
        <begin position="327"/>
        <end position="351"/>
    </location>
</feature>
<evidence type="ECO:0000256" key="3">
    <source>
        <dbReference type="ARBA" id="ARBA00022475"/>
    </source>
</evidence>
<dbReference type="InterPro" id="IPR004680">
    <property type="entry name" value="Cit_transptr-like_dom"/>
</dbReference>
<dbReference type="Pfam" id="PF03600">
    <property type="entry name" value="CitMHS"/>
    <property type="match status" value="1"/>
</dbReference>
<evidence type="ECO:0000256" key="8">
    <source>
        <dbReference type="SAM" id="SignalP"/>
    </source>
</evidence>
<evidence type="ECO:0000256" key="5">
    <source>
        <dbReference type="ARBA" id="ARBA00022989"/>
    </source>
</evidence>
<comment type="caution">
    <text evidence="10">The sequence shown here is derived from an EMBL/GenBank/DDBJ whole genome shotgun (WGS) entry which is preliminary data.</text>
</comment>
<name>A0A9Q0CL51_9POAL</name>
<reference evidence="10" key="1">
    <citation type="journal article" date="2022" name="Cell">
        <title>Repeat-based holocentromeres influence genome architecture and karyotype evolution.</title>
        <authorList>
            <person name="Hofstatter P.G."/>
            <person name="Thangavel G."/>
            <person name="Lux T."/>
            <person name="Neumann P."/>
            <person name="Vondrak T."/>
            <person name="Novak P."/>
            <person name="Zhang M."/>
            <person name="Costa L."/>
            <person name="Castellani M."/>
            <person name="Scott A."/>
            <person name="Toegelov H."/>
            <person name="Fuchs J."/>
            <person name="Mata-Sucre Y."/>
            <person name="Dias Y."/>
            <person name="Vanzela A.L.L."/>
            <person name="Huettel B."/>
            <person name="Almeida C.C.S."/>
            <person name="Simkova H."/>
            <person name="Souza G."/>
            <person name="Pedrosa-Harand A."/>
            <person name="Macas J."/>
            <person name="Mayer K.F.X."/>
            <person name="Houben A."/>
            <person name="Marques A."/>
        </authorList>
    </citation>
    <scope>NUCLEOTIDE SEQUENCE</scope>
    <source>
        <strain evidence="10">RhyBre1mFocal</strain>
    </source>
</reference>
<evidence type="ECO:0000256" key="4">
    <source>
        <dbReference type="ARBA" id="ARBA00022692"/>
    </source>
</evidence>
<evidence type="ECO:0000256" key="7">
    <source>
        <dbReference type="SAM" id="Phobius"/>
    </source>
</evidence>